<protein>
    <submittedName>
        <fullName evidence="1">DUF3135 domain-containing protein</fullName>
    </submittedName>
</protein>
<proteinExistence type="predicted"/>
<accession>A0A545SME7</accession>
<dbReference type="Pfam" id="PF11333">
    <property type="entry name" value="DUF3135"/>
    <property type="match status" value="1"/>
</dbReference>
<dbReference type="AlphaFoldDB" id="A0A545SME7"/>
<gene>
    <name evidence="1" type="ORF">FKG94_27540</name>
</gene>
<dbReference type="OrthoDB" id="5593306at2"/>
<sequence>MKQSRLPAFDVLVNLAKRDPEALERLRRKEIESVITNAPPHLQRRLRGLQFQIDSQIQIHASPLGACIKISEMMHESFTHLRCVLNELTDQQQPPLAIVGNAAPAEVIPLRRDLSAD</sequence>
<comment type="caution">
    <text evidence="1">The sequence shown here is derived from an EMBL/GenBank/DDBJ whole genome shotgun (WGS) entry which is preliminary data.</text>
</comment>
<dbReference type="RefSeq" id="WP_142930176.1">
    <property type="nucleotide sequence ID" value="NZ_ML660119.1"/>
</dbReference>
<reference evidence="1 2" key="1">
    <citation type="submission" date="2019-06" db="EMBL/GenBank/DDBJ databases">
        <title>Whole genome sequence for Cellvibrionaceae sp. R142.</title>
        <authorList>
            <person name="Wang G."/>
        </authorList>
    </citation>
    <scope>NUCLEOTIDE SEQUENCE [LARGE SCALE GENOMIC DNA]</scope>
    <source>
        <strain evidence="1 2">R142</strain>
    </source>
</reference>
<dbReference type="InterPro" id="IPR021482">
    <property type="entry name" value="DUF3135"/>
</dbReference>
<dbReference type="Proteomes" id="UP000319732">
    <property type="component" value="Unassembled WGS sequence"/>
</dbReference>
<evidence type="ECO:0000313" key="1">
    <source>
        <dbReference type="EMBL" id="TQV66131.1"/>
    </source>
</evidence>
<keyword evidence="2" id="KW-1185">Reference proteome</keyword>
<name>A0A545SME7_9GAMM</name>
<dbReference type="EMBL" id="VHSG01000044">
    <property type="protein sequence ID" value="TQV66131.1"/>
    <property type="molecule type" value="Genomic_DNA"/>
</dbReference>
<evidence type="ECO:0000313" key="2">
    <source>
        <dbReference type="Proteomes" id="UP000319732"/>
    </source>
</evidence>
<organism evidence="1 2">
    <name type="scientific">Exilibacterium tricleocarpae</name>
    <dbReference type="NCBI Taxonomy" id="2591008"/>
    <lineage>
        <taxon>Bacteria</taxon>
        <taxon>Pseudomonadati</taxon>
        <taxon>Pseudomonadota</taxon>
        <taxon>Gammaproteobacteria</taxon>
        <taxon>Cellvibrionales</taxon>
        <taxon>Cellvibrionaceae</taxon>
        <taxon>Exilibacterium</taxon>
    </lineage>
</organism>